<accession>A0AAW3J792</accession>
<dbReference type="RefSeq" id="WP_060662885.1">
    <property type="nucleotide sequence ID" value="NZ_CAKMIM010000004.1"/>
</dbReference>
<reference evidence="1 2" key="1">
    <citation type="submission" date="2014-06" db="EMBL/GenBank/DDBJ databases">
        <title>Helicobacter pullorum isolates in fresh chicken meat - phenotypic and genotypic features.</title>
        <authorList>
            <person name="Borges V."/>
            <person name="Santos A."/>
            <person name="Correia C.B."/>
            <person name="Saraiva M."/>
            <person name="Menard A."/>
            <person name="Vieira L."/>
            <person name="Sampaio D.A."/>
            <person name="Gomes J.P."/>
            <person name="Oleastro M."/>
        </authorList>
    </citation>
    <scope>NUCLEOTIDE SEQUENCE [LARGE SCALE GENOMIC DNA]</scope>
    <source>
        <strain evidence="1 2">229336/12</strain>
    </source>
</reference>
<evidence type="ECO:0000313" key="2">
    <source>
        <dbReference type="Proteomes" id="UP000037800"/>
    </source>
</evidence>
<name>A0AAW3J792_9HELI</name>
<evidence type="ECO:0000313" key="1">
    <source>
        <dbReference type="EMBL" id="KPH50601.1"/>
    </source>
</evidence>
<organism evidence="1 2">
    <name type="scientific">Helicobacter pullorum</name>
    <dbReference type="NCBI Taxonomy" id="35818"/>
    <lineage>
        <taxon>Bacteria</taxon>
        <taxon>Pseudomonadati</taxon>
        <taxon>Campylobacterota</taxon>
        <taxon>Epsilonproteobacteria</taxon>
        <taxon>Campylobacterales</taxon>
        <taxon>Helicobacteraceae</taxon>
        <taxon>Helicobacter</taxon>
    </lineage>
</organism>
<gene>
    <name evidence="1" type="ORF">HPU229336_01525</name>
</gene>
<comment type="caution">
    <text evidence="1">The sequence shown here is derived from an EMBL/GenBank/DDBJ whole genome shotgun (WGS) entry which is preliminary data.</text>
</comment>
<dbReference type="Proteomes" id="UP000037800">
    <property type="component" value="Unassembled WGS sequence"/>
</dbReference>
<dbReference type="AlphaFoldDB" id="A0AAW3J792"/>
<dbReference type="EMBL" id="JNUR01000015">
    <property type="protein sequence ID" value="KPH50601.1"/>
    <property type="molecule type" value="Genomic_DNA"/>
</dbReference>
<sequence length="62" mass="7572">MTIMLKNADYTTLEAIKNLQKMQKNLEIEIQEDKDFEFIRQKMRQKLDLPRNKAVFERLKDK</sequence>
<proteinExistence type="predicted"/>
<protein>
    <submittedName>
        <fullName evidence="1">Uncharacterized protein</fullName>
    </submittedName>
</protein>